<feature type="region of interest" description="Disordered" evidence="2">
    <location>
        <begin position="286"/>
        <end position="344"/>
    </location>
</feature>
<proteinExistence type="predicted"/>
<evidence type="ECO:0000256" key="2">
    <source>
        <dbReference type="SAM" id="MobiDB-lite"/>
    </source>
</evidence>
<reference evidence="3 4" key="1">
    <citation type="journal article" date="2018" name="Front. Microbiol.">
        <title>Prospects for Fungal Bioremediation of Acidic Radioactive Waste Sites: Characterization and Genome Sequence of Rhodotorula taiwanensis MD1149.</title>
        <authorList>
            <person name="Tkavc R."/>
            <person name="Matrosova V.Y."/>
            <person name="Grichenko O.E."/>
            <person name="Gostincar C."/>
            <person name="Volpe R.P."/>
            <person name="Klimenkova P."/>
            <person name="Gaidamakova E.K."/>
            <person name="Zhou C.E."/>
            <person name="Stewart B.J."/>
            <person name="Lyman M.G."/>
            <person name="Malfatti S.A."/>
            <person name="Rubinfeld B."/>
            <person name="Courtot M."/>
            <person name="Singh J."/>
            <person name="Dalgard C.L."/>
            <person name="Hamilton T."/>
            <person name="Frey K.G."/>
            <person name="Gunde-Cimerman N."/>
            <person name="Dugan L."/>
            <person name="Daly M.J."/>
        </authorList>
    </citation>
    <scope>NUCLEOTIDE SEQUENCE [LARGE SCALE GENOMIC DNA]</scope>
    <source>
        <strain evidence="3 4">MD1149</strain>
    </source>
</reference>
<gene>
    <name evidence="3" type="ORF">BMF94_4486</name>
</gene>
<feature type="compositionally biased region" description="Low complexity" evidence="2">
    <location>
        <begin position="303"/>
        <end position="318"/>
    </location>
</feature>
<comment type="caution">
    <text evidence="3">The sequence shown here is derived from an EMBL/GenBank/DDBJ whole genome shotgun (WGS) entry which is preliminary data.</text>
</comment>
<evidence type="ECO:0000256" key="1">
    <source>
        <dbReference type="SAM" id="Coils"/>
    </source>
</evidence>
<keyword evidence="1" id="KW-0175">Coiled coil</keyword>
<feature type="coiled-coil region" evidence="1">
    <location>
        <begin position="71"/>
        <end position="109"/>
    </location>
</feature>
<dbReference type="Proteomes" id="UP000237144">
    <property type="component" value="Unassembled WGS sequence"/>
</dbReference>
<evidence type="ECO:0000313" key="3">
    <source>
        <dbReference type="EMBL" id="POY72658.1"/>
    </source>
</evidence>
<protein>
    <submittedName>
        <fullName evidence="3">Uncharacterized protein</fullName>
    </submittedName>
</protein>
<dbReference type="EMBL" id="PJQD01000048">
    <property type="protein sequence ID" value="POY72658.1"/>
    <property type="molecule type" value="Genomic_DNA"/>
</dbReference>
<dbReference type="AlphaFoldDB" id="A0A2S5B7B3"/>
<feature type="compositionally biased region" description="Basic residues" evidence="2">
    <location>
        <begin position="334"/>
        <end position="344"/>
    </location>
</feature>
<accession>A0A2S5B7B3</accession>
<evidence type="ECO:0000313" key="4">
    <source>
        <dbReference type="Proteomes" id="UP000237144"/>
    </source>
</evidence>
<organism evidence="3 4">
    <name type="scientific">Rhodotorula taiwanensis</name>
    <dbReference type="NCBI Taxonomy" id="741276"/>
    <lineage>
        <taxon>Eukaryota</taxon>
        <taxon>Fungi</taxon>
        <taxon>Dikarya</taxon>
        <taxon>Basidiomycota</taxon>
        <taxon>Pucciniomycotina</taxon>
        <taxon>Microbotryomycetes</taxon>
        <taxon>Sporidiobolales</taxon>
        <taxon>Sporidiobolaceae</taxon>
        <taxon>Rhodotorula</taxon>
    </lineage>
</organism>
<keyword evidence="4" id="KW-1185">Reference proteome</keyword>
<name>A0A2S5B7B3_9BASI</name>
<sequence>MSTPPSSPELVRDALMPLAPSAKVDGHPLALDAGADTGALLRCIREQQSELLFLKSELAKSDEAHWAVQRVRQLEEELSDVQAGLAQAMEELKEEYELEQEDRLAAYTEVKTKLAAAESANKQLAFELEGAAKRQAQLKYDIQCYKSYAEQIYATGVKEFEQLREHACREWEALLLQKNELQGQRDQLASVLQDPQALVALQSYGALVAQGVGSQVEQPADPIEMDWEIEDPPPIVPATPFAPPVEPSFAPRLPASVPAQYGPGLTGLPVPPIPAPSPMAPDAFSCFATEPPGGAVNGGVGSSGSATGGTAAPPQGATRNFSQLSDRSGVKKRLEARKKAYGRL</sequence>